<evidence type="ECO:0000313" key="3">
    <source>
        <dbReference type="EMBL" id="MFF3573151.1"/>
    </source>
</evidence>
<dbReference type="PANTHER" id="PTHR24348">
    <property type="entry name" value="SERINE/THREONINE-PROTEIN KINASE UNC-51-RELATED"/>
    <property type="match status" value="1"/>
</dbReference>
<dbReference type="Pfam" id="PF00069">
    <property type="entry name" value="Pkinase"/>
    <property type="match status" value="1"/>
</dbReference>
<evidence type="ECO:0000313" key="4">
    <source>
        <dbReference type="Proteomes" id="UP001601992"/>
    </source>
</evidence>
<dbReference type="InterPro" id="IPR000719">
    <property type="entry name" value="Prot_kinase_dom"/>
</dbReference>
<dbReference type="Gene3D" id="1.10.510.10">
    <property type="entry name" value="Transferase(Phosphotransferase) domain 1"/>
    <property type="match status" value="1"/>
</dbReference>
<evidence type="ECO:0000256" key="1">
    <source>
        <dbReference type="SAM" id="MobiDB-lite"/>
    </source>
</evidence>
<dbReference type="Proteomes" id="UP001601992">
    <property type="component" value="Unassembled WGS sequence"/>
</dbReference>
<dbReference type="InterPro" id="IPR045269">
    <property type="entry name" value="Atg1-like"/>
</dbReference>
<gene>
    <name evidence="3" type="ORF">ACFYXQ_35850</name>
</gene>
<keyword evidence="3" id="KW-0418">Kinase</keyword>
<name>A0ABW6SA15_9NOCA</name>
<accession>A0ABW6SA15</accession>
<dbReference type="EMBL" id="JBIAQY010000017">
    <property type="protein sequence ID" value="MFF3573151.1"/>
    <property type="molecule type" value="Genomic_DNA"/>
</dbReference>
<reference evidence="3 4" key="1">
    <citation type="submission" date="2024-10" db="EMBL/GenBank/DDBJ databases">
        <title>The Natural Products Discovery Center: Release of the First 8490 Sequenced Strains for Exploring Actinobacteria Biosynthetic Diversity.</title>
        <authorList>
            <person name="Kalkreuter E."/>
            <person name="Kautsar S.A."/>
            <person name="Yang D."/>
            <person name="Bader C.D."/>
            <person name="Teijaro C.N."/>
            <person name="Fluegel L."/>
            <person name="Davis C.M."/>
            <person name="Simpson J.R."/>
            <person name="Lauterbach L."/>
            <person name="Steele A.D."/>
            <person name="Gui C."/>
            <person name="Meng S."/>
            <person name="Li G."/>
            <person name="Viehrig K."/>
            <person name="Ye F."/>
            <person name="Su P."/>
            <person name="Kiefer A.F."/>
            <person name="Nichols A."/>
            <person name="Cepeda A.J."/>
            <person name="Yan W."/>
            <person name="Fan B."/>
            <person name="Jiang Y."/>
            <person name="Adhikari A."/>
            <person name="Zheng C.-J."/>
            <person name="Schuster L."/>
            <person name="Cowan T.M."/>
            <person name="Smanski M.J."/>
            <person name="Chevrette M.G."/>
            <person name="De Carvalho L.P.S."/>
            <person name="Shen B."/>
        </authorList>
    </citation>
    <scope>NUCLEOTIDE SEQUENCE [LARGE SCALE GENOMIC DNA]</scope>
    <source>
        <strain evidence="3 4">NPDC002593</strain>
    </source>
</reference>
<sequence length="190" mass="20060">MSESNTCSVLVHAPAPPGGRSAAGGNQVDWATIDAGPAAIAVVHRDIKPADILLTGPASAPVAKLADFGLAKAFDRAGLSGHTMTGSSAGTMAFMARPQLTDYKFARPEVDVWAIAATLYYMLTGQTPRQFPRGSDPIAVVLREDAIPIRSRNPEIPQRLAAIIDEALIDRPNIRIVSANELPQALLNAL</sequence>
<feature type="domain" description="Protein kinase" evidence="2">
    <location>
        <begin position="1"/>
        <end position="187"/>
    </location>
</feature>
<proteinExistence type="predicted"/>
<comment type="caution">
    <text evidence="3">The sequence shown here is derived from an EMBL/GenBank/DDBJ whole genome shotgun (WGS) entry which is preliminary data.</text>
</comment>
<dbReference type="InterPro" id="IPR011009">
    <property type="entry name" value="Kinase-like_dom_sf"/>
</dbReference>
<evidence type="ECO:0000259" key="2">
    <source>
        <dbReference type="PROSITE" id="PS50011"/>
    </source>
</evidence>
<protein>
    <submittedName>
        <fullName evidence="3">Protein kinase</fullName>
    </submittedName>
</protein>
<feature type="region of interest" description="Disordered" evidence="1">
    <location>
        <begin position="1"/>
        <end position="23"/>
    </location>
</feature>
<dbReference type="SUPFAM" id="SSF56112">
    <property type="entry name" value="Protein kinase-like (PK-like)"/>
    <property type="match status" value="1"/>
</dbReference>
<dbReference type="PROSITE" id="PS50011">
    <property type="entry name" value="PROTEIN_KINASE_DOM"/>
    <property type="match status" value="1"/>
</dbReference>
<keyword evidence="4" id="KW-1185">Reference proteome</keyword>
<keyword evidence="3" id="KW-0808">Transferase</keyword>
<organism evidence="3 4">
    <name type="scientific">Nocardia jiangxiensis</name>
    <dbReference type="NCBI Taxonomy" id="282685"/>
    <lineage>
        <taxon>Bacteria</taxon>
        <taxon>Bacillati</taxon>
        <taxon>Actinomycetota</taxon>
        <taxon>Actinomycetes</taxon>
        <taxon>Mycobacteriales</taxon>
        <taxon>Nocardiaceae</taxon>
        <taxon>Nocardia</taxon>
    </lineage>
</organism>
<dbReference type="GO" id="GO:0016301">
    <property type="term" value="F:kinase activity"/>
    <property type="evidence" value="ECO:0007669"/>
    <property type="project" value="UniProtKB-KW"/>
</dbReference>
<dbReference type="SMART" id="SM00220">
    <property type="entry name" value="S_TKc"/>
    <property type="match status" value="1"/>
</dbReference>
<dbReference type="RefSeq" id="WP_051194534.1">
    <property type="nucleotide sequence ID" value="NZ_JBIAQY010000017.1"/>
</dbReference>